<dbReference type="EMBL" id="CM043804">
    <property type="protein sequence ID" value="KAI4806893.1"/>
    <property type="molecule type" value="Genomic_DNA"/>
</dbReference>
<dbReference type="Proteomes" id="UP001057452">
    <property type="component" value="Chromosome 20"/>
</dbReference>
<comment type="caution">
    <text evidence="1">The sequence shown here is derived from an EMBL/GenBank/DDBJ whole genome shotgun (WGS) entry which is preliminary data.</text>
</comment>
<sequence length="76" mass="8044">PREGGIRGTLAEFIKSLSHTALGPSRSSESTGRQPLPTSVGVPSTVLALILQHQQSTTGRHTSCLIRSYRSASQGE</sequence>
<accession>A0ACB9W3C7</accession>
<keyword evidence="2" id="KW-1185">Reference proteome</keyword>
<reference evidence="1" key="1">
    <citation type="submission" date="2022-05" db="EMBL/GenBank/DDBJ databases">
        <title>Chromosome-level genome of Chaenocephalus aceratus.</title>
        <authorList>
            <person name="Park H."/>
        </authorList>
    </citation>
    <scope>NUCLEOTIDE SEQUENCE</scope>
    <source>
        <strain evidence="1">KU_202001</strain>
    </source>
</reference>
<feature type="non-terminal residue" evidence="1">
    <location>
        <position position="1"/>
    </location>
</feature>
<organism evidence="1 2">
    <name type="scientific">Chaenocephalus aceratus</name>
    <name type="common">Blackfin icefish</name>
    <name type="synonym">Chaenichthys aceratus</name>
    <dbReference type="NCBI Taxonomy" id="36190"/>
    <lineage>
        <taxon>Eukaryota</taxon>
        <taxon>Metazoa</taxon>
        <taxon>Chordata</taxon>
        <taxon>Craniata</taxon>
        <taxon>Vertebrata</taxon>
        <taxon>Euteleostomi</taxon>
        <taxon>Actinopterygii</taxon>
        <taxon>Neopterygii</taxon>
        <taxon>Teleostei</taxon>
        <taxon>Neoteleostei</taxon>
        <taxon>Acanthomorphata</taxon>
        <taxon>Eupercaria</taxon>
        <taxon>Perciformes</taxon>
        <taxon>Notothenioidei</taxon>
        <taxon>Channichthyidae</taxon>
        <taxon>Chaenocephalus</taxon>
    </lineage>
</organism>
<feature type="non-terminal residue" evidence="1">
    <location>
        <position position="76"/>
    </location>
</feature>
<evidence type="ECO:0000313" key="2">
    <source>
        <dbReference type="Proteomes" id="UP001057452"/>
    </source>
</evidence>
<evidence type="ECO:0000313" key="1">
    <source>
        <dbReference type="EMBL" id="KAI4806893.1"/>
    </source>
</evidence>
<protein>
    <submittedName>
        <fullName evidence="1">Uncharacterized protein</fullName>
    </submittedName>
</protein>
<name>A0ACB9W3C7_CHAAC</name>
<gene>
    <name evidence="1" type="ORF">KUCAC02_017684</name>
</gene>
<proteinExistence type="predicted"/>